<dbReference type="Proteomes" id="UP001214576">
    <property type="component" value="Unassembled WGS sequence"/>
</dbReference>
<sequence length="158" mass="18095">MSLFAESPHGAFSNRTGCSLWTLWTGARLTWFTDFFGEEEERQTKEGLDERMMGYPHSDLDPHGGEHAQLFFSGCGFWPEQIYASFAIAFCRDVHLHIDDLCLRSSEMPNNANLETYTLTYRKAYTRDPEQAHFADDVMKNYSGSLGLARDRLNGYSD</sequence>
<accession>A0AAD4U9Y7</accession>
<gene>
    <name evidence="1" type="ORF">MG293_006843</name>
</gene>
<comment type="caution">
    <text evidence="1">The sequence shown here is derived from an EMBL/GenBank/DDBJ whole genome shotgun (WGS) entry which is preliminary data.</text>
</comment>
<protein>
    <submittedName>
        <fullName evidence="1">Uncharacterized protein</fullName>
    </submittedName>
</protein>
<evidence type="ECO:0000313" key="2">
    <source>
        <dbReference type="Proteomes" id="UP001214576"/>
    </source>
</evidence>
<evidence type="ECO:0000313" key="1">
    <source>
        <dbReference type="EMBL" id="KAI4542717.1"/>
    </source>
</evidence>
<reference evidence="1" key="1">
    <citation type="submission" date="2022-03" db="EMBL/GenBank/DDBJ databases">
        <title>Genomic analyses of argali, domestic sheep and their hybrids provide insights into chromosomal evolution, heterosis and genetic basis of agronomic traits.</title>
        <authorList>
            <person name="Li M."/>
        </authorList>
    </citation>
    <scope>NUCLEOTIDE SEQUENCE</scope>
    <source>
        <strain evidence="1">CAU-MHL-2022a</strain>
        <tissue evidence="1">Skin</tissue>
    </source>
</reference>
<proteinExistence type="predicted"/>
<name>A0AAD4U9Y7_OVIAM</name>
<keyword evidence="2" id="KW-1185">Reference proteome</keyword>
<organism evidence="1 2">
    <name type="scientific">Ovis ammon polii</name>
    <dbReference type="NCBI Taxonomy" id="230172"/>
    <lineage>
        <taxon>Eukaryota</taxon>
        <taxon>Metazoa</taxon>
        <taxon>Chordata</taxon>
        <taxon>Craniata</taxon>
        <taxon>Vertebrata</taxon>
        <taxon>Euteleostomi</taxon>
        <taxon>Mammalia</taxon>
        <taxon>Eutheria</taxon>
        <taxon>Laurasiatheria</taxon>
        <taxon>Artiodactyla</taxon>
        <taxon>Ruminantia</taxon>
        <taxon>Pecora</taxon>
        <taxon>Bovidae</taxon>
        <taxon>Caprinae</taxon>
        <taxon>Ovis</taxon>
    </lineage>
</organism>
<dbReference type="EMBL" id="JAKZEL010000006">
    <property type="protein sequence ID" value="KAI4542717.1"/>
    <property type="molecule type" value="Genomic_DNA"/>
</dbReference>
<dbReference type="AlphaFoldDB" id="A0AAD4U9Y7"/>